<name>A0ABS8UCM2_9GAMM</name>
<evidence type="ECO:0000256" key="3">
    <source>
        <dbReference type="ARBA" id="ARBA00023098"/>
    </source>
</evidence>
<reference evidence="5" key="2">
    <citation type="journal article" date="2022" name="Syst. Appl. Microbiol.">
        <title>Physiological and genomic characterisation of Luteimonas fraxinea sp. nov., a bacterial species associated with trees tolerant to ash dieback.</title>
        <authorList>
            <person name="Ulrich K."/>
            <person name="Becker R."/>
            <person name="Behrendt U."/>
            <person name="Kube M."/>
            <person name="Schneck V."/>
            <person name="Ulrich A."/>
        </authorList>
    </citation>
    <scope>NUCLEOTIDE SEQUENCE</scope>
    <source>
        <strain evidence="5">A1P009</strain>
    </source>
</reference>
<dbReference type="Proteomes" id="UP001430360">
    <property type="component" value="Unassembled WGS sequence"/>
</dbReference>
<dbReference type="Pfam" id="PF03403">
    <property type="entry name" value="PAF-AH_p_II"/>
    <property type="match status" value="1"/>
</dbReference>
<reference evidence="5" key="1">
    <citation type="submission" date="2021-12" db="EMBL/GenBank/DDBJ databases">
        <authorList>
            <person name="Ulrich A."/>
        </authorList>
    </citation>
    <scope>NUCLEOTIDE SEQUENCE</scope>
    <source>
        <strain evidence="5">A1P009</strain>
    </source>
</reference>
<dbReference type="SUPFAM" id="SSF53474">
    <property type="entry name" value="alpha/beta-Hydrolases"/>
    <property type="match status" value="1"/>
</dbReference>
<dbReference type="InterPro" id="IPR029058">
    <property type="entry name" value="AB_hydrolase_fold"/>
</dbReference>
<protein>
    <recommendedName>
        <fullName evidence="7">Platelet-activating factor acetylhydrolase</fullName>
    </recommendedName>
</protein>
<keyword evidence="3" id="KW-0443">Lipid metabolism</keyword>
<evidence type="ECO:0000256" key="4">
    <source>
        <dbReference type="SAM" id="SignalP"/>
    </source>
</evidence>
<feature type="chain" id="PRO_5045640736" description="Platelet-activating factor acetylhydrolase" evidence="4">
    <location>
        <begin position="23"/>
        <end position="449"/>
    </location>
</feature>
<dbReference type="EMBL" id="JAJQKU010000002">
    <property type="protein sequence ID" value="MCD9096469.1"/>
    <property type="molecule type" value="Genomic_DNA"/>
</dbReference>
<dbReference type="PANTHER" id="PTHR10272:SF0">
    <property type="entry name" value="PLATELET-ACTIVATING FACTOR ACETYLHYDROLASE"/>
    <property type="match status" value="1"/>
</dbReference>
<dbReference type="Gene3D" id="3.40.50.1820">
    <property type="entry name" value="alpha/beta hydrolase"/>
    <property type="match status" value="1"/>
</dbReference>
<comment type="caution">
    <text evidence="5">The sequence shown here is derived from an EMBL/GenBank/DDBJ whole genome shotgun (WGS) entry which is preliminary data.</text>
</comment>
<dbReference type="RefSeq" id="WP_232135131.1">
    <property type="nucleotide sequence ID" value="NZ_CP089507.1"/>
</dbReference>
<dbReference type="PANTHER" id="PTHR10272">
    <property type="entry name" value="PLATELET-ACTIVATING FACTOR ACETYLHYDROLASE"/>
    <property type="match status" value="1"/>
</dbReference>
<feature type="signal peptide" evidence="4">
    <location>
        <begin position="1"/>
        <end position="22"/>
    </location>
</feature>
<keyword evidence="4" id="KW-0732">Signal</keyword>
<keyword evidence="2" id="KW-0442">Lipid degradation</keyword>
<evidence type="ECO:0008006" key="7">
    <source>
        <dbReference type="Google" id="ProtNLM"/>
    </source>
</evidence>
<organism evidence="5 6">
    <name type="scientific">Luteimonas fraxinea</name>
    <dbReference type="NCBI Taxonomy" id="2901869"/>
    <lineage>
        <taxon>Bacteria</taxon>
        <taxon>Pseudomonadati</taxon>
        <taxon>Pseudomonadota</taxon>
        <taxon>Gammaproteobacteria</taxon>
        <taxon>Lysobacterales</taxon>
        <taxon>Lysobacteraceae</taxon>
        <taxon>Luteimonas</taxon>
    </lineage>
</organism>
<dbReference type="PROSITE" id="PS51257">
    <property type="entry name" value="PROKAR_LIPOPROTEIN"/>
    <property type="match status" value="1"/>
</dbReference>
<evidence type="ECO:0000313" key="6">
    <source>
        <dbReference type="Proteomes" id="UP001430360"/>
    </source>
</evidence>
<evidence type="ECO:0000256" key="1">
    <source>
        <dbReference type="ARBA" id="ARBA00022801"/>
    </source>
</evidence>
<evidence type="ECO:0000313" key="5">
    <source>
        <dbReference type="EMBL" id="MCD9096469.1"/>
    </source>
</evidence>
<sequence length="449" mass="47843">MTSLRSFFVVTALASACTAALAAPSLPSPDGGYPVGVVRTEFADPTRLLDAADPDSGPRRLPAVVWYPAVESALVDGAAYLAPEAVTATVPAISRLFRYPLPEVETLVAVRTAASLHARPATQTGGFPVVVYSHGLFLYPEQNTALAMLLASHGYIVVSIAHPGDSADLRLRDGRLVATAPFGPGAADARFTTAWEVLMGADGLAARREALETYASAQSSTHIGLAAVRWREDTEAVAAAIVDGATPADLHDILAIADRNRLAFAGMSFGGAASAAGCRRVAACRAAVNLDGQNLEADVYDSPIGRPLLLVLSDWPRYGLFEGQPRETDYSPNDLAYERWREAGTTADVVRLRLRGIRHMGFTDFHTLLPASMRDERFGDIAPEAATSAVGDVVLAFLDAYVRDADVTGLDHAIDRHPALVRHVPTRLQRWAEVEATREQPGTAPSSAR</sequence>
<keyword evidence="6" id="KW-1185">Reference proteome</keyword>
<keyword evidence="1" id="KW-0378">Hydrolase</keyword>
<accession>A0ABS8UCM2</accession>
<proteinExistence type="predicted"/>
<gene>
    <name evidence="5" type="ORF">LTT95_05885</name>
</gene>
<evidence type="ECO:0000256" key="2">
    <source>
        <dbReference type="ARBA" id="ARBA00022963"/>
    </source>
</evidence>